<name>A0A450TFA4_9GAMM</name>
<sequence>MDSAVDTVYGRQEGTAKGYNPHKRGALSYHPIIAFCCETKEILQAWFRTGSAYTSNGIVGFMKQLLAHLPNRVRIVFRGDSGFFVGSLLALLESKGHGYLIKVKLRNLAELMGKQTWIPIPNQPGWEQCEFKHECAGWGESRRFVAVRVEKKEEKPSQQQELFQTKQYDYFCYVLTESLCPWDAHKKYGERATCETWIEESKGQMGMGHIRTSEFLANAALFQCAVLAYNVLRFMALMSNNATLRQWEPTTIRVFLIRVAGKLVTGGRQLLLKTPGDLFYQKEWSDWVAVGLEP</sequence>
<gene>
    <name evidence="2" type="ORF">BECKDK2373C_GA0170839_11361</name>
</gene>
<organism evidence="2">
    <name type="scientific">Candidatus Kentrum sp. DK</name>
    <dbReference type="NCBI Taxonomy" id="2126562"/>
    <lineage>
        <taxon>Bacteria</taxon>
        <taxon>Pseudomonadati</taxon>
        <taxon>Pseudomonadota</taxon>
        <taxon>Gammaproteobacteria</taxon>
        <taxon>Candidatus Kentrum</taxon>
    </lineage>
</organism>
<dbReference type="AlphaFoldDB" id="A0A450TFA4"/>
<evidence type="ECO:0000259" key="1">
    <source>
        <dbReference type="Pfam" id="PF13701"/>
    </source>
</evidence>
<reference evidence="2" key="1">
    <citation type="submission" date="2019-02" db="EMBL/GenBank/DDBJ databases">
        <authorList>
            <person name="Gruber-Vodicka R. H."/>
            <person name="Seah K. B. B."/>
        </authorList>
    </citation>
    <scope>NUCLEOTIDE SEQUENCE</scope>
    <source>
        <strain evidence="2">BECK_DK161</strain>
    </source>
</reference>
<feature type="domain" description="Transposase DDE" evidence="1">
    <location>
        <begin position="1"/>
        <end position="286"/>
    </location>
</feature>
<dbReference type="Pfam" id="PF13701">
    <property type="entry name" value="DDE_Tnp_1_4"/>
    <property type="match status" value="1"/>
</dbReference>
<proteinExistence type="predicted"/>
<dbReference type="InterPro" id="IPR047960">
    <property type="entry name" value="Transpos_IS1380"/>
</dbReference>
<dbReference type="EMBL" id="CAADEY010000136">
    <property type="protein sequence ID" value="VFJ65813.1"/>
    <property type="molecule type" value="Genomic_DNA"/>
</dbReference>
<dbReference type="InterPro" id="IPR012337">
    <property type="entry name" value="RNaseH-like_sf"/>
</dbReference>
<accession>A0A450TFA4</accession>
<dbReference type="InterPro" id="IPR025668">
    <property type="entry name" value="Tnp_DDE_dom"/>
</dbReference>
<dbReference type="NCBIfam" id="NF033539">
    <property type="entry name" value="transpos_IS1380"/>
    <property type="match status" value="1"/>
</dbReference>
<protein>
    <submittedName>
        <fullName evidence="2">Transposase DDE domain group 1</fullName>
    </submittedName>
</protein>
<evidence type="ECO:0000313" key="2">
    <source>
        <dbReference type="EMBL" id="VFJ65813.1"/>
    </source>
</evidence>
<dbReference type="SUPFAM" id="SSF53098">
    <property type="entry name" value="Ribonuclease H-like"/>
    <property type="match status" value="1"/>
</dbReference>